<dbReference type="Pfam" id="PF13407">
    <property type="entry name" value="Peripla_BP_4"/>
    <property type="match status" value="1"/>
</dbReference>
<dbReference type="GO" id="GO:0055085">
    <property type="term" value="P:transmembrane transport"/>
    <property type="evidence" value="ECO:0007669"/>
    <property type="project" value="UniProtKB-ARBA"/>
</dbReference>
<proteinExistence type="inferred from homology"/>
<dbReference type="Gene3D" id="3.40.50.2300">
    <property type="match status" value="2"/>
</dbReference>
<evidence type="ECO:0000259" key="6">
    <source>
        <dbReference type="Pfam" id="PF13407"/>
    </source>
</evidence>
<evidence type="ECO:0000313" key="8">
    <source>
        <dbReference type="Proteomes" id="UP000321113"/>
    </source>
</evidence>
<organism evidence="7 8">
    <name type="scientific">Vibrio superstes NBRC 103154</name>
    <dbReference type="NCBI Taxonomy" id="1219062"/>
    <lineage>
        <taxon>Bacteria</taxon>
        <taxon>Pseudomonadati</taxon>
        <taxon>Pseudomonadota</taxon>
        <taxon>Gammaproteobacteria</taxon>
        <taxon>Vibrionales</taxon>
        <taxon>Vibrionaceae</taxon>
        <taxon>Vibrio</taxon>
    </lineage>
</organism>
<dbReference type="PANTHER" id="PTHR46847">
    <property type="entry name" value="D-ALLOSE-BINDING PERIPLASMIC PROTEIN-RELATED"/>
    <property type="match status" value="1"/>
</dbReference>
<dbReference type="RefSeq" id="WP_186811062.1">
    <property type="nucleotide sequence ID" value="NZ_BJXK01000001.1"/>
</dbReference>
<keyword evidence="4 5" id="KW-0732">Signal</keyword>
<feature type="chain" id="PRO_5022035790" description="Autoinducer 2-binding periplasmic protein LuxP" evidence="5">
    <location>
        <begin position="28"/>
        <end position="324"/>
    </location>
</feature>
<sequence>MLQIKKLAQLGFGMILALMLCTSQAWAKTYKVGISVPSADHGWTGGVLWWAEKAAADFRKQEKDFEFYVVAASSGSKQVGDVEDLMIRGIDALVILPHNPATLQTVIEEAYNKGIYTVVVDRELAHSAQNVFIAGDNAGLGTVSGKWLASEMNDKGKIVVLEGMSIPINKQRVDAFNEEMARHKNIEILDSQPADWSTQKALAVMENMLQRHPQIDAVWCQDDDMLKGVMQAIKESGRTDVKTVLGGAGSKDIMKMVIDGDPVVRATVTYPPNMVASAIALSVTGLKNERLGNLYHTSPSRVILAAELVDKHNANLYYEPESAY</sequence>
<accession>A0A511QKG1</accession>
<comment type="caution">
    <text evidence="7">The sequence shown here is derived from an EMBL/GenBank/DDBJ whole genome shotgun (WGS) entry which is preliminary data.</text>
</comment>
<dbReference type="GO" id="GO:0030246">
    <property type="term" value="F:carbohydrate binding"/>
    <property type="evidence" value="ECO:0007669"/>
    <property type="project" value="UniProtKB-ARBA"/>
</dbReference>
<comment type="similarity">
    <text evidence="2">Belongs to the bacterial solute-binding protein 2 family.</text>
</comment>
<protein>
    <recommendedName>
        <fullName evidence="3">Autoinducer 2-binding periplasmic protein LuxP</fullName>
    </recommendedName>
</protein>
<dbReference type="Proteomes" id="UP000321113">
    <property type="component" value="Unassembled WGS sequence"/>
</dbReference>
<evidence type="ECO:0000256" key="2">
    <source>
        <dbReference type="ARBA" id="ARBA00007639"/>
    </source>
</evidence>
<name>A0A511QKG1_9VIBR</name>
<keyword evidence="8" id="KW-1185">Reference proteome</keyword>
<dbReference type="GO" id="GO:0030313">
    <property type="term" value="C:cell envelope"/>
    <property type="evidence" value="ECO:0007669"/>
    <property type="project" value="UniProtKB-SubCell"/>
</dbReference>
<feature type="signal peptide" evidence="5">
    <location>
        <begin position="1"/>
        <end position="27"/>
    </location>
</feature>
<feature type="domain" description="Periplasmic binding protein" evidence="6">
    <location>
        <begin position="32"/>
        <end position="281"/>
    </location>
</feature>
<dbReference type="PANTHER" id="PTHR46847:SF1">
    <property type="entry name" value="D-ALLOSE-BINDING PERIPLASMIC PROTEIN-RELATED"/>
    <property type="match status" value="1"/>
</dbReference>
<dbReference type="AlphaFoldDB" id="A0A511QKG1"/>
<gene>
    <name evidence="7" type="ORF">VSU01S_00600</name>
</gene>
<evidence type="ECO:0000256" key="3">
    <source>
        <dbReference type="ARBA" id="ARBA00022181"/>
    </source>
</evidence>
<dbReference type="EMBL" id="BJXK01000001">
    <property type="protein sequence ID" value="GEM77815.1"/>
    <property type="molecule type" value="Genomic_DNA"/>
</dbReference>
<evidence type="ECO:0000313" key="7">
    <source>
        <dbReference type="EMBL" id="GEM77815.1"/>
    </source>
</evidence>
<reference evidence="7 8" key="1">
    <citation type="submission" date="2019-07" db="EMBL/GenBank/DDBJ databases">
        <title>Whole genome shotgun sequence of Vibrio superstes NBRC 103154.</title>
        <authorList>
            <person name="Hosoyama A."/>
            <person name="Uohara A."/>
            <person name="Ohji S."/>
            <person name="Ichikawa N."/>
        </authorList>
    </citation>
    <scope>NUCLEOTIDE SEQUENCE [LARGE SCALE GENOMIC DNA]</scope>
    <source>
        <strain evidence="7 8">NBRC 103154</strain>
    </source>
</reference>
<evidence type="ECO:0000256" key="1">
    <source>
        <dbReference type="ARBA" id="ARBA00004196"/>
    </source>
</evidence>
<evidence type="ECO:0000256" key="4">
    <source>
        <dbReference type="ARBA" id="ARBA00022729"/>
    </source>
</evidence>
<dbReference type="InterPro" id="IPR028082">
    <property type="entry name" value="Peripla_BP_I"/>
</dbReference>
<dbReference type="InterPro" id="IPR025997">
    <property type="entry name" value="SBP_2_dom"/>
</dbReference>
<dbReference type="SUPFAM" id="SSF53822">
    <property type="entry name" value="Periplasmic binding protein-like I"/>
    <property type="match status" value="1"/>
</dbReference>
<comment type="subcellular location">
    <subcellularLocation>
        <location evidence="1">Cell envelope</location>
    </subcellularLocation>
</comment>
<evidence type="ECO:0000256" key="5">
    <source>
        <dbReference type="SAM" id="SignalP"/>
    </source>
</evidence>